<comment type="caution">
    <text evidence="2">The sequence shown here is derived from an EMBL/GenBank/DDBJ whole genome shotgun (WGS) entry which is preliminary data.</text>
</comment>
<feature type="transmembrane region" description="Helical" evidence="1">
    <location>
        <begin position="36"/>
        <end position="53"/>
    </location>
</feature>
<feature type="transmembrane region" description="Helical" evidence="1">
    <location>
        <begin position="12"/>
        <end position="30"/>
    </location>
</feature>
<sequence length="54" mass="6074">MLVVVTKIRPRLHHLLIPMMLFVYALAFAYGYEQLGAATGTLFLFFAIQATMLA</sequence>
<evidence type="ECO:0000313" key="2">
    <source>
        <dbReference type="EMBL" id="NDU42569.1"/>
    </source>
</evidence>
<protein>
    <submittedName>
        <fullName evidence="2">Uncharacterized protein</fullName>
    </submittedName>
</protein>
<dbReference type="RefSeq" id="WP_163097788.1">
    <property type="nucleotide sequence ID" value="NZ_CP127523.1"/>
</dbReference>
<keyword evidence="1" id="KW-0472">Membrane</keyword>
<evidence type="ECO:0000256" key="1">
    <source>
        <dbReference type="SAM" id="Phobius"/>
    </source>
</evidence>
<dbReference type="AlphaFoldDB" id="A0A845U8R9"/>
<name>A0A845U8R9_9PROT</name>
<dbReference type="EMBL" id="WNJL01000030">
    <property type="protein sequence ID" value="NDU42569.1"/>
    <property type="molecule type" value="Genomic_DNA"/>
</dbReference>
<reference evidence="2" key="1">
    <citation type="submission" date="2019-11" db="EMBL/GenBank/DDBJ databases">
        <title>Acidithiobacillus ferrianus sp. nov.: a facultatively anaerobic and extremely acidophilic chemolithoautotroph.</title>
        <authorList>
            <person name="Norris P.R."/>
            <person name="Falagan C."/>
            <person name="Moya-Beltran A."/>
            <person name="Castro M."/>
            <person name="Quatrini R."/>
            <person name="Johnson D.B."/>
        </authorList>
    </citation>
    <scope>NUCLEOTIDE SEQUENCE [LARGE SCALE GENOMIC DNA]</scope>
    <source>
        <strain evidence="2">MG</strain>
    </source>
</reference>
<keyword evidence="1" id="KW-0812">Transmembrane</keyword>
<proteinExistence type="predicted"/>
<accession>A0A845U8R9</accession>
<gene>
    <name evidence="2" type="ORF">GL267_07910</name>
</gene>
<keyword evidence="1" id="KW-1133">Transmembrane helix</keyword>
<organism evidence="2">
    <name type="scientific">Acidithiobacillus ferrianus</name>
    <dbReference type="NCBI Taxonomy" id="2678518"/>
    <lineage>
        <taxon>Bacteria</taxon>
        <taxon>Pseudomonadati</taxon>
        <taxon>Pseudomonadota</taxon>
        <taxon>Acidithiobacillia</taxon>
        <taxon>Acidithiobacillales</taxon>
        <taxon>Acidithiobacillaceae</taxon>
        <taxon>Acidithiobacillus</taxon>
    </lineage>
</organism>